<dbReference type="HOGENOM" id="CLU_2785260_0_0_9"/>
<keyword evidence="3" id="KW-1185">Reference proteome</keyword>
<evidence type="ECO:0000313" key="2">
    <source>
        <dbReference type="EMBL" id="ADE72512.1"/>
    </source>
</evidence>
<keyword evidence="1" id="KW-0812">Transmembrane</keyword>
<dbReference type="AlphaFoldDB" id="D5E3Y7"/>
<geneLocation type="plasmid" evidence="2 3">
    <name>pBM600</name>
</geneLocation>
<organism evidence="2 3">
    <name type="scientific">Priestia megaterium (strain ATCC 12872 / QMB1551)</name>
    <name type="common">Bacillus megaterium</name>
    <dbReference type="NCBI Taxonomy" id="545693"/>
    <lineage>
        <taxon>Bacteria</taxon>
        <taxon>Bacillati</taxon>
        <taxon>Bacillota</taxon>
        <taxon>Bacilli</taxon>
        <taxon>Bacillales</taxon>
        <taxon>Bacillaceae</taxon>
        <taxon>Priestia</taxon>
    </lineage>
</organism>
<keyword evidence="2" id="KW-0614">Plasmid</keyword>
<sequence>MQPNSIESEPYWKSRRMLTSIVYSMQSNEKSLNSPSLYLMFLLSFYFLSIKPILKIEKITVARTVIFL</sequence>
<reference evidence="2 3" key="1">
    <citation type="journal article" date="2011" name="J. Bacteriol.">
        <title>Genome sequences of the biotechnologically important Bacillus megaterium strains QM B1551 and DSM319.</title>
        <authorList>
            <person name="Eppinger M."/>
            <person name="Bunk B."/>
            <person name="Johns M.A."/>
            <person name="Edirisinghe J.N."/>
            <person name="Kutumbaka K.K."/>
            <person name="Koenig S.S."/>
            <person name="Huot Creasy H."/>
            <person name="Rosovitz M.J."/>
            <person name="Riley D.R."/>
            <person name="Daugherty S."/>
            <person name="Martin M."/>
            <person name="Elbourne L.D."/>
            <person name="Paulsen I."/>
            <person name="Biedendieck R."/>
            <person name="Braun C."/>
            <person name="Grayburn S."/>
            <person name="Dhingra S."/>
            <person name="Lukyanchuk V."/>
            <person name="Ball B."/>
            <person name="Ul-Qamar R."/>
            <person name="Seibel J."/>
            <person name="Bremer E."/>
            <person name="Jahn D."/>
            <person name="Ravel J."/>
            <person name="Vary P.S."/>
        </authorList>
    </citation>
    <scope>NUCLEOTIDE SEQUENCE [LARGE SCALE GENOMIC DNA]</scope>
    <source>
        <strain evidence="3">ATCC 12872 / QMB1551</strain>
        <plasmid evidence="2">pBM600</plasmid>
    </source>
</reference>
<dbReference type="Proteomes" id="UP000000935">
    <property type="component" value="Plasmid pBM600"/>
</dbReference>
<keyword evidence="1" id="KW-1133">Transmembrane helix</keyword>
<keyword evidence="1" id="KW-0472">Membrane</keyword>
<evidence type="ECO:0000256" key="1">
    <source>
        <dbReference type="SAM" id="Phobius"/>
    </source>
</evidence>
<proteinExistence type="predicted"/>
<accession>D5E3Y7</accession>
<dbReference type="KEGG" id="bmq:BMQ_pBM60080"/>
<feature type="transmembrane region" description="Helical" evidence="1">
    <location>
        <begin position="37"/>
        <end position="54"/>
    </location>
</feature>
<dbReference type="EMBL" id="CP001989">
    <property type="protein sequence ID" value="ADE72512.1"/>
    <property type="molecule type" value="Genomic_DNA"/>
</dbReference>
<evidence type="ECO:0000313" key="3">
    <source>
        <dbReference type="Proteomes" id="UP000000935"/>
    </source>
</evidence>
<gene>
    <name evidence="2" type="ordered locus">BMQ_pBM60080</name>
</gene>
<name>D5E3Y7_PRIM1</name>
<protein>
    <submittedName>
        <fullName evidence="2">Uncharacterized protein</fullName>
    </submittedName>
</protein>